<feature type="compositionally biased region" description="Pro residues" evidence="1">
    <location>
        <begin position="94"/>
        <end position="116"/>
    </location>
</feature>
<dbReference type="AlphaFoldDB" id="A0A8H6IP98"/>
<feature type="compositionally biased region" description="Low complexity" evidence="1">
    <location>
        <begin position="70"/>
        <end position="81"/>
    </location>
</feature>
<feature type="compositionally biased region" description="Basic and acidic residues" evidence="1">
    <location>
        <begin position="280"/>
        <end position="293"/>
    </location>
</feature>
<dbReference type="EMBL" id="WIGN01000550">
    <property type="protein sequence ID" value="KAF6788785.1"/>
    <property type="molecule type" value="Genomic_DNA"/>
</dbReference>
<comment type="caution">
    <text evidence="2">The sequence shown here is derived from an EMBL/GenBank/DDBJ whole genome shotgun (WGS) entry which is preliminary data.</text>
</comment>
<name>A0A8H6IP98_9PEZI</name>
<feature type="compositionally biased region" description="Basic and acidic residues" evidence="1">
    <location>
        <begin position="126"/>
        <end position="146"/>
    </location>
</feature>
<feature type="region of interest" description="Disordered" evidence="1">
    <location>
        <begin position="32"/>
        <end position="146"/>
    </location>
</feature>
<proteinExistence type="predicted"/>
<evidence type="ECO:0000313" key="3">
    <source>
        <dbReference type="Proteomes" id="UP000652219"/>
    </source>
</evidence>
<evidence type="ECO:0000313" key="2">
    <source>
        <dbReference type="EMBL" id="KAF6788785.1"/>
    </source>
</evidence>
<feature type="compositionally biased region" description="Low complexity" evidence="1">
    <location>
        <begin position="40"/>
        <end position="61"/>
    </location>
</feature>
<feature type="region of interest" description="Disordered" evidence="1">
    <location>
        <begin position="262"/>
        <end position="305"/>
    </location>
</feature>
<accession>A0A8H6IP98</accession>
<dbReference type="Proteomes" id="UP000652219">
    <property type="component" value="Unassembled WGS sequence"/>
</dbReference>
<evidence type="ECO:0000256" key="1">
    <source>
        <dbReference type="SAM" id="MobiDB-lite"/>
    </source>
</evidence>
<gene>
    <name evidence="2" type="ORF">CSOJ01_14919</name>
</gene>
<sequence>MPERPVRRSAVGTNLSQQPLTVLFFVIQPILPTTKPHPPLSSTTTTTTTAMALNTTTTTTTTPPPRKQPRPQQRQPSTQTTGRYTALIDASPTRQPPANPSPQVPPPRSSPPPSLPTTPRAGPRPTDGRGARPTMRADRQPAKLPYDLRKEAALRGTDDFHIQAAARSLCDRRTEGILPKLDRARENARSIYAVASVVRYCAAQHNKAAIRIFGRATDEKNNETIKTIKERLAKKPDEPIRVLLLPNPAKRLQTTLTVAHVIGGPPGSGARPHGHAHAFGPEDRPEGTPDAVRKHARPQGKSHREDTLDAVQELYSGLCGGKDAADGETASGRYSGITSNPAELALLELYFSFGADETQQAEELEALLQAAENWAAKKIRPYYDELTKYTGNISRSEDDTESE</sequence>
<reference evidence="2 3" key="1">
    <citation type="journal article" date="2020" name="Phytopathology">
        <title>Genome Sequence Resources of Colletotrichum truncatum, C. plurivorum, C. musicola, and C. sojae: Four Species Pathogenic to Soybean (Glycine max).</title>
        <authorList>
            <person name="Rogerio F."/>
            <person name="Boufleur T.R."/>
            <person name="Ciampi-Guillardi M."/>
            <person name="Sukno S.A."/>
            <person name="Thon M.R."/>
            <person name="Massola Junior N.S."/>
            <person name="Baroncelli R."/>
        </authorList>
    </citation>
    <scope>NUCLEOTIDE SEQUENCE [LARGE SCALE GENOMIC DNA]</scope>
    <source>
        <strain evidence="2 3">LFN0009</strain>
    </source>
</reference>
<organism evidence="2 3">
    <name type="scientific">Colletotrichum sojae</name>
    <dbReference type="NCBI Taxonomy" id="2175907"/>
    <lineage>
        <taxon>Eukaryota</taxon>
        <taxon>Fungi</taxon>
        <taxon>Dikarya</taxon>
        <taxon>Ascomycota</taxon>
        <taxon>Pezizomycotina</taxon>
        <taxon>Sordariomycetes</taxon>
        <taxon>Hypocreomycetidae</taxon>
        <taxon>Glomerellales</taxon>
        <taxon>Glomerellaceae</taxon>
        <taxon>Colletotrichum</taxon>
        <taxon>Colletotrichum orchidearum species complex</taxon>
    </lineage>
</organism>
<protein>
    <submittedName>
        <fullName evidence="2">Uncharacterized protein</fullName>
    </submittedName>
</protein>
<keyword evidence="3" id="KW-1185">Reference proteome</keyword>